<organism evidence="1">
    <name type="scientific">Arundo donax</name>
    <name type="common">Giant reed</name>
    <name type="synonym">Donax arundinaceus</name>
    <dbReference type="NCBI Taxonomy" id="35708"/>
    <lineage>
        <taxon>Eukaryota</taxon>
        <taxon>Viridiplantae</taxon>
        <taxon>Streptophyta</taxon>
        <taxon>Embryophyta</taxon>
        <taxon>Tracheophyta</taxon>
        <taxon>Spermatophyta</taxon>
        <taxon>Magnoliopsida</taxon>
        <taxon>Liliopsida</taxon>
        <taxon>Poales</taxon>
        <taxon>Poaceae</taxon>
        <taxon>PACMAD clade</taxon>
        <taxon>Arundinoideae</taxon>
        <taxon>Arundineae</taxon>
        <taxon>Arundo</taxon>
    </lineage>
</organism>
<dbReference type="EMBL" id="GBRH01259688">
    <property type="protein sequence ID" value="JAD38207.1"/>
    <property type="molecule type" value="Transcribed_RNA"/>
</dbReference>
<protein>
    <submittedName>
        <fullName evidence="1">Uncharacterized protein</fullName>
    </submittedName>
</protein>
<reference evidence="1" key="2">
    <citation type="journal article" date="2015" name="Data Brief">
        <title>Shoot transcriptome of the giant reed, Arundo donax.</title>
        <authorList>
            <person name="Barrero R.A."/>
            <person name="Guerrero F.D."/>
            <person name="Moolhuijzen P."/>
            <person name="Goolsby J.A."/>
            <person name="Tidwell J."/>
            <person name="Bellgard S.E."/>
            <person name="Bellgard M.I."/>
        </authorList>
    </citation>
    <scope>NUCLEOTIDE SEQUENCE</scope>
    <source>
        <tissue evidence="1">Shoot tissue taken approximately 20 cm above the soil surface</tissue>
    </source>
</reference>
<name>A0A0A8ZTP9_ARUDO</name>
<accession>A0A0A8ZTP9</accession>
<evidence type="ECO:0000313" key="1">
    <source>
        <dbReference type="EMBL" id="JAD38207.1"/>
    </source>
</evidence>
<dbReference type="AlphaFoldDB" id="A0A0A8ZTP9"/>
<proteinExistence type="predicted"/>
<sequence length="29" mass="3434">MGKQPPSTGFRLVVVLTIYRRGGFQWYYL</sequence>
<reference evidence="1" key="1">
    <citation type="submission" date="2014-09" db="EMBL/GenBank/DDBJ databases">
        <authorList>
            <person name="Magalhaes I.L.F."/>
            <person name="Oliveira U."/>
            <person name="Santos F.R."/>
            <person name="Vidigal T.H.D.A."/>
            <person name="Brescovit A.D."/>
            <person name="Santos A.J."/>
        </authorList>
    </citation>
    <scope>NUCLEOTIDE SEQUENCE</scope>
    <source>
        <tissue evidence="1">Shoot tissue taken approximately 20 cm above the soil surface</tissue>
    </source>
</reference>